<evidence type="ECO:0000256" key="2">
    <source>
        <dbReference type="ARBA" id="ARBA00022475"/>
    </source>
</evidence>
<keyword evidence="2" id="KW-1003">Cell membrane</keyword>
<dbReference type="InterPro" id="IPR052218">
    <property type="entry name" value="Preflagellin_Peptidase"/>
</dbReference>
<reference evidence="9" key="1">
    <citation type="journal article" date="2019" name="Int. J. Syst. Evol. Microbiol.">
        <title>The Global Catalogue of Microorganisms (GCM) 10K type strain sequencing project: providing services to taxonomists for standard genome sequencing and annotation.</title>
        <authorList>
            <consortium name="The Broad Institute Genomics Platform"/>
            <consortium name="The Broad Institute Genome Sequencing Center for Infectious Disease"/>
            <person name="Wu L."/>
            <person name="Ma J."/>
        </authorList>
    </citation>
    <scope>NUCLEOTIDE SEQUENCE [LARGE SCALE GENOMIC DNA]</scope>
    <source>
        <strain evidence="9">KCTC 52231</strain>
    </source>
</reference>
<dbReference type="Pfam" id="PF01478">
    <property type="entry name" value="Peptidase_A24"/>
    <property type="match status" value="1"/>
</dbReference>
<evidence type="ECO:0000256" key="3">
    <source>
        <dbReference type="ARBA" id="ARBA00022692"/>
    </source>
</evidence>
<evidence type="ECO:0000259" key="7">
    <source>
        <dbReference type="Pfam" id="PF01478"/>
    </source>
</evidence>
<dbReference type="RefSeq" id="WP_182307869.1">
    <property type="nucleotide sequence ID" value="NZ_CP059897.1"/>
</dbReference>
<dbReference type="Gene3D" id="1.20.120.1220">
    <property type="match status" value="1"/>
</dbReference>
<evidence type="ECO:0000256" key="4">
    <source>
        <dbReference type="ARBA" id="ARBA00022989"/>
    </source>
</evidence>
<name>A0ABV7I3X6_9HYPH</name>
<feature type="domain" description="Prepilin type IV endopeptidase peptidase" evidence="7">
    <location>
        <begin position="13"/>
        <end position="115"/>
    </location>
</feature>
<sequence length="170" mass="17961">MLSALFAWIALLLFAGTIIFAGIKDVLTMTISNRLVIVLFAAYLVLAPATGIGVDTAFLSALAATTALACTMGLFAMGWIGGGDAKLAPVVVLWLGHGLALEFALYASVFGAALTMLVLPLRRISVPTSLVSRAWFRRLHDDDMGVPYGVALALAALVLLPQSHWYATVL</sequence>
<accession>A0ABV7I3X6</accession>
<evidence type="ECO:0000313" key="8">
    <source>
        <dbReference type="EMBL" id="MFC3162906.1"/>
    </source>
</evidence>
<evidence type="ECO:0000256" key="1">
    <source>
        <dbReference type="ARBA" id="ARBA00004651"/>
    </source>
</evidence>
<evidence type="ECO:0000313" key="9">
    <source>
        <dbReference type="Proteomes" id="UP001595647"/>
    </source>
</evidence>
<dbReference type="PANTHER" id="PTHR36506:SF1">
    <property type="entry name" value="PREFLAGELLIN PEPTIDASE"/>
    <property type="match status" value="1"/>
</dbReference>
<gene>
    <name evidence="8" type="ORF">ACFOHV_06390</name>
</gene>
<keyword evidence="4 6" id="KW-1133">Transmembrane helix</keyword>
<keyword evidence="9" id="KW-1185">Reference proteome</keyword>
<organism evidence="8 9">
    <name type="scientific">Ciceribacter thiooxidans</name>
    <dbReference type="NCBI Taxonomy" id="1969821"/>
    <lineage>
        <taxon>Bacteria</taxon>
        <taxon>Pseudomonadati</taxon>
        <taxon>Pseudomonadota</taxon>
        <taxon>Alphaproteobacteria</taxon>
        <taxon>Hyphomicrobiales</taxon>
        <taxon>Rhizobiaceae</taxon>
        <taxon>Ciceribacter</taxon>
    </lineage>
</organism>
<dbReference type="InterPro" id="IPR000045">
    <property type="entry name" value="Prepilin_IV_endopep_pep"/>
</dbReference>
<evidence type="ECO:0000256" key="6">
    <source>
        <dbReference type="SAM" id="Phobius"/>
    </source>
</evidence>
<evidence type="ECO:0000256" key="5">
    <source>
        <dbReference type="ARBA" id="ARBA00023136"/>
    </source>
</evidence>
<feature type="transmembrane region" description="Helical" evidence="6">
    <location>
        <begin position="31"/>
        <end position="50"/>
    </location>
</feature>
<comment type="caution">
    <text evidence="8">The sequence shown here is derived from an EMBL/GenBank/DDBJ whole genome shotgun (WGS) entry which is preliminary data.</text>
</comment>
<protein>
    <submittedName>
        <fullName evidence="8">Prepilin peptidase</fullName>
    </submittedName>
</protein>
<comment type="subcellular location">
    <subcellularLocation>
        <location evidence="1">Cell membrane</location>
        <topology evidence="1">Multi-pass membrane protein</topology>
    </subcellularLocation>
</comment>
<dbReference type="PANTHER" id="PTHR36506">
    <property type="entry name" value="PREFLAGELLIN PEPTIDASE"/>
    <property type="match status" value="1"/>
</dbReference>
<feature type="transmembrane region" description="Helical" evidence="6">
    <location>
        <begin position="57"/>
        <end position="80"/>
    </location>
</feature>
<dbReference type="EMBL" id="JBHRTG010000006">
    <property type="protein sequence ID" value="MFC3162906.1"/>
    <property type="molecule type" value="Genomic_DNA"/>
</dbReference>
<dbReference type="Proteomes" id="UP001595647">
    <property type="component" value="Unassembled WGS sequence"/>
</dbReference>
<proteinExistence type="predicted"/>
<keyword evidence="3 6" id="KW-0812">Transmembrane</keyword>
<keyword evidence="5 6" id="KW-0472">Membrane</keyword>
<feature type="transmembrane region" description="Helical" evidence="6">
    <location>
        <begin position="145"/>
        <end position="167"/>
    </location>
</feature>